<reference evidence="2 3" key="1">
    <citation type="submission" date="2019-12" db="EMBL/GenBank/DDBJ databases">
        <title>Nesterenkonia muleiensis sp. nov., a novel actinobacterium isolated from sap of Populus euphratica.</title>
        <authorList>
            <person name="Wang R."/>
        </authorList>
    </citation>
    <scope>NUCLEOTIDE SEQUENCE [LARGE SCALE GENOMIC DNA]</scope>
    <source>
        <strain evidence="2 3">F10</strain>
    </source>
</reference>
<keyword evidence="3" id="KW-1185">Reference proteome</keyword>
<name>A0A7K1UM16_9MICC</name>
<comment type="caution">
    <text evidence="2">The sequence shown here is derived from an EMBL/GenBank/DDBJ whole genome shotgun (WGS) entry which is preliminary data.</text>
</comment>
<organism evidence="2 3">
    <name type="scientific">Nesterenkonia alkaliphila</name>
    <dbReference type="NCBI Taxonomy" id="1463631"/>
    <lineage>
        <taxon>Bacteria</taxon>
        <taxon>Bacillati</taxon>
        <taxon>Actinomycetota</taxon>
        <taxon>Actinomycetes</taxon>
        <taxon>Micrococcales</taxon>
        <taxon>Micrococcaceae</taxon>
        <taxon>Nesterenkonia</taxon>
    </lineage>
</organism>
<protein>
    <submittedName>
        <fullName evidence="2">Uncharacterized protein</fullName>
    </submittedName>
</protein>
<accession>A0A7K1UM16</accession>
<dbReference type="OrthoDB" id="4965227at2"/>
<proteinExistence type="predicted"/>
<evidence type="ECO:0000256" key="1">
    <source>
        <dbReference type="SAM" id="MobiDB-lite"/>
    </source>
</evidence>
<feature type="compositionally biased region" description="Basic and acidic residues" evidence="1">
    <location>
        <begin position="152"/>
        <end position="162"/>
    </location>
</feature>
<evidence type="ECO:0000313" key="3">
    <source>
        <dbReference type="Proteomes" id="UP000460157"/>
    </source>
</evidence>
<feature type="region of interest" description="Disordered" evidence="1">
    <location>
        <begin position="122"/>
        <end position="162"/>
    </location>
</feature>
<sequence>MSQNLDAQVIQSALGAHLGYLRAAESAHRAAGRALASHPQLPELVRSRTSPIAVSAAHRARSASFGQRAEFVEQLLNFPAAGLRALTEGDMRTLQVPAHIGQAALPKQVADTIAERETRARLAAARPVSRPATGKNPVVSAAEPQPAPWHKRSFDDILLGRK</sequence>
<dbReference type="EMBL" id="WRPM01000099">
    <property type="protein sequence ID" value="MVT27466.1"/>
    <property type="molecule type" value="Genomic_DNA"/>
</dbReference>
<dbReference type="RefSeq" id="WP_157325450.1">
    <property type="nucleotide sequence ID" value="NZ_BMFX01000012.1"/>
</dbReference>
<evidence type="ECO:0000313" key="2">
    <source>
        <dbReference type="EMBL" id="MVT27466.1"/>
    </source>
</evidence>
<dbReference type="AlphaFoldDB" id="A0A7K1UM16"/>
<gene>
    <name evidence="2" type="ORF">GNZ21_14090</name>
</gene>
<dbReference type="Proteomes" id="UP000460157">
    <property type="component" value="Unassembled WGS sequence"/>
</dbReference>